<feature type="domain" description="RecG wedge" evidence="3">
    <location>
        <begin position="8"/>
        <end position="160"/>
    </location>
</feature>
<dbReference type="CDD" id="cd04488">
    <property type="entry name" value="RecG_wedge_OBF"/>
    <property type="match status" value="1"/>
</dbReference>
<gene>
    <name evidence="4" type="ORF">JCM6294_2514</name>
</gene>
<name>W4PI77_9BACE</name>
<comment type="caution">
    <text evidence="4">The sequence shown here is derived from an EMBL/GenBank/DDBJ whole genome shotgun (WGS) entry which is preliminary data.</text>
</comment>
<protein>
    <submittedName>
        <fullName evidence="4">ATP-dependent DNA helicase RecG</fullName>
    </submittedName>
</protein>
<dbReference type="InterPro" id="IPR012340">
    <property type="entry name" value="NA-bd_OB-fold"/>
</dbReference>
<dbReference type="EMBL" id="BAIR01000023">
    <property type="protein sequence ID" value="GAE19462.1"/>
    <property type="molecule type" value="Genomic_DNA"/>
</dbReference>
<keyword evidence="2 4" id="KW-0347">Helicase</keyword>
<evidence type="ECO:0000313" key="5">
    <source>
        <dbReference type="Proteomes" id="UP000018842"/>
    </source>
</evidence>
<keyword evidence="2 4" id="KW-0547">Nucleotide-binding</keyword>
<evidence type="ECO:0000256" key="1">
    <source>
        <dbReference type="ARBA" id="ARBA00022801"/>
    </source>
</evidence>
<dbReference type="Gene3D" id="2.40.50.140">
    <property type="entry name" value="Nucleic acid-binding proteins"/>
    <property type="match status" value="1"/>
</dbReference>
<sequence>MFDLSTRDIKFISGVGPQKAAVLSKELGIYSLRDLIYYFPYKYVDRSRIYYIHEIDGNMPYIQLKGKIVGFETFGEGRRRRLVAHFSDGTGVVELVWFQGVKYVLNKYKLHEEYIVFGKPTLFNGRINVAHPDVDKPDDGQLFSSGLQPYYSTTEKMKRSFLNSHAIEKMMRLSFSKCKNRYPRPFLFRF</sequence>
<dbReference type="AlphaFoldDB" id="W4PI77"/>
<dbReference type="Pfam" id="PF17191">
    <property type="entry name" value="RecG_wedge"/>
    <property type="match status" value="1"/>
</dbReference>
<accession>W4PI77</accession>
<dbReference type="GO" id="GO:0016787">
    <property type="term" value="F:hydrolase activity"/>
    <property type="evidence" value="ECO:0007669"/>
    <property type="project" value="UniProtKB-KW"/>
</dbReference>
<dbReference type="eggNOG" id="COG1200">
    <property type="taxonomic scope" value="Bacteria"/>
</dbReference>
<dbReference type="InterPro" id="IPR047112">
    <property type="entry name" value="RecG/Mfd"/>
</dbReference>
<dbReference type="GO" id="GO:0003678">
    <property type="term" value="F:DNA helicase activity"/>
    <property type="evidence" value="ECO:0007669"/>
    <property type="project" value="TreeGrafter"/>
</dbReference>
<organism evidence="4 5">
    <name type="scientific">Bacteroides pyogenes DSM 20611 = JCM 6294</name>
    <dbReference type="NCBI Taxonomy" id="1121100"/>
    <lineage>
        <taxon>Bacteria</taxon>
        <taxon>Pseudomonadati</taxon>
        <taxon>Bacteroidota</taxon>
        <taxon>Bacteroidia</taxon>
        <taxon>Bacteroidales</taxon>
        <taxon>Bacteroidaceae</taxon>
        <taxon>Bacteroides</taxon>
    </lineage>
</organism>
<proteinExistence type="predicted"/>
<keyword evidence="2 4" id="KW-0067">ATP-binding</keyword>
<keyword evidence="1" id="KW-0378">Hydrolase</keyword>
<dbReference type="GO" id="GO:0006281">
    <property type="term" value="P:DNA repair"/>
    <property type="evidence" value="ECO:0007669"/>
    <property type="project" value="InterPro"/>
</dbReference>
<evidence type="ECO:0000259" key="3">
    <source>
        <dbReference type="Pfam" id="PF17191"/>
    </source>
</evidence>
<dbReference type="SUPFAM" id="SSF50249">
    <property type="entry name" value="Nucleic acid-binding proteins"/>
    <property type="match status" value="1"/>
</dbReference>
<dbReference type="InterPro" id="IPR033454">
    <property type="entry name" value="RecG_wedge"/>
</dbReference>
<evidence type="ECO:0000256" key="2">
    <source>
        <dbReference type="ARBA" id="ARBA00022806"/>
    </source>
</evidence>
<dbReference type="Proteomes" id="UP000018842">
    <property type="component" value="Unassembled WGS sequence"/>
</dbReference>
<dbReference type="PANTHER" id="PTHR47964">
    <property type="entry name" value="ATP-DEPENDENT DNA HELICASE HOMOLOG RECG, CHLOROPLASTIC"/>
    <property type="match status" value="1"/>
</dbReference>
<evidence type="ECO:0000313" key="4">
    <source>
        <dbReference type="EMBL" id="GAE19462.1"/>
    </source>
</evidence>
<reference evidence="5" key="1">
    <citation type="journal article" date="2014" name="Genome">
        <title>Draft Genome Sequences of Three Strains of Bacteroides pyogenes Isolated from a Cat and Swine.</title>
        <authorList>
            <person name="Sakamoto M."/>
            <person name="Oshima K."/>
            <person name="Suda W."/>
            <person name="Kitamura K."/>
            <person name="Iida T."/>
            <person name="Hattori M."/>
            <person name="Ohkuma M."/>
        </authorList>
    </citation>
    <scope>NUCLEOTIDE SEQUENCE [LARGE SCALE GENOMIC DNA]</scope>
    <source>
        <strain evidence="5">JCM 6294</strain>
    </source>
</reference>
<dbReference type="PANTHER" id="PTHR47964:SF1">
    <property type="entry name" value="ATP-DEPENDENT DNA HELICASE HOMOLOG RECG, CHLOROPLASTIC"/>
    <property type="match status" value="1"/>
</dbReference>